<dbReference type="InterPro" id="IPR001406">
    <property type="entry name" value="PsdUridine_synth_TruA"/>
</dbReference>
<reference evidence="7 8" key="1">
    <citation type="submission" date="2024-03" db="EMBL/GenBank/DDBJ databases">
        <title>Draft genome sequence of Pseudonocardia carboxydivorans JCM 14827.</title>
        <authorList>
            <person name="Duangmal K."/>
        </authorList>
    </citation>
    <scope>NUCLEOTIDE SEQUENCE [LARGE SCALE GENOMIC DNA]</scope>
    <source>
        <strain evidence="7 8">JCM 14827</strain>
    </source>
</reference>
<comment type="catalytic activity">
    <reaction evidence="4 5">
        <text>uridine(38/39/40) in tRNA = pseudouridine(38/39/40) in tRNA</text>
        <dbReference type="Rhea" id="RHEA:22376"/>
        <dbReference type="Rhea" id="RHEA-COMP:10085"/>
        <dbReference type="Rhea" id="RHEA-COMP:10087"/>
        <dbReference type="ChEBI" id="CHEBI:65314"/>
        <dbReference type="ChEBI" id="CHEBI:65315"/>
        <dbReference type="EC" id="5.4.99.12"/>
    </reaction>
</comment>
<evidence type="ECO:0000256" key="2">
    <source>
        <dbReference type="ARBA" id="ARBA00022694"/>
    </source>
</evidence>
<organism evidence="7 8">
    <name type="scientific">Pseudonocardia alni subsp. carboxydivorans</name>
    <dbReference type="NCBI Taxonomy" id="415010"/>
    <lineage>
        <taxon>Bacteria</taxon>
        <taxon>Bacillati</taxon>
        <taxon>Actinomycetota</taxon>
        <taxon>Actinomycetes</taxon>
        <taxon>Pseudonocardiales</taxon>
        <taxon>Pseudonocardiaceae</taxon>
        <taxon>Pseudonocardia</taxon>
    </lineage>
</organism>
<dbReference type="Gene3D" id="3.30.70.660">
    <property type="entry name" value="Pseudouridine synthase I, catalytic domain, C-terminal subdomain"/>
    <property type="match status" value="1"/>
</dbReference>
<dbReference type="PANTHER" id="PTHR11142:SF0">
    <property type="entry name" value="TRNA PSEUDOURIDINE SYNTHASE-LIKE 1"/>
    <property type="match status" value="1"/>
</dbReference>
<evidence type="ECO:0000256" key="5">
    <source>
        <dbReference type="RuleBase" id="RU003792"/>
    </source>
</evidence>
<dbReference type="CDD" id="cd02570">
    <property type="entry name" value="PseudoU_synth_EcTruA"/>
    <property type="match status" value="1"/>
</dbReference>
<accession>A0ABU9A9J7</accession>
<keyword evidence="8" id="KW-1185">Reference proteome</keyword>
<sequence length="268" mass="29336">MRLDVAYDGTDFSGWAQQPARRTVQGVLTEALSTVLRTPLRLTVAGRTDAGVHASGQVCHVDLPETLAPQIDGLLRRLNRLLPPDVRVHGLGRVPDAFDARFSALRRHYRYRVTTAPFGAEPLRARETVAWPYPLDPEPMNAASALLLGEHDFAAFCKRREGATTVRALQRFDWSPAPGEPDVLVAAVSADAFCHSMVRSLVGAVFEVGRGRRPADWPAGLLRRELRASEVTVAPPHGLSLTGVDYPADDELAARAERTRRIRVPGEG</sequence>
<comment type="similarity">
    <text evidence="1 4 5">Belongs to the tRNA pseudouridine synthase TruA family.</text>
</comment>
<dbReference type="NCBIfam" id="TIGR00071">
    <property type="entry name" value="hisT_truA"/>
    <property type="match status" value="1"/>
</dbReference>
<proteinExistence type="inferred from homology"/>
<dbReference type="SUPFAM" id="SSF55120">
    <property type="entry name" value="Pseudouridine synthase"/>
    <property type="match status" value="1"/>
</dbReference>
<feature type="active site" description="Nucleophile" evidence="4">
    <location>
        <position position="49"/>
    </location>
</feature>
<evidence type="ECO:0000256" key="4">
    <source>
        <dbReference type="HAMAP-Rule" id="MF_00171"/>
    </source>
</evidence>
<gene>
    <name evidence="4 7" type="primary">truA</name>
    <name evidence="7" type="ORF">WG925_01050</name>
</gene>
<evidence type="ECO:0000256" key="1">
    <source>
        <dbReference type="ARBA" id="ARBA00009375"/>
    </source>
</evidence>
<evidence type="ECO:0000313" key="7">
    <source>
        <dbReference type="EMBL" id="MEK6462317.1"/>
    </source>
</evidence>
<name>A0ABU9A9J7_PSEA5</name>
<dbReference type="PIRSF" id="PIRSF001430">
    <property type="entry name" value="tRNA_psdUrid_synth"/>
    <property type="match status" value="1"/>
</dbReference>
<protein>
    <recommendedName>
        <fullName evidence="4">tRNA pseudouridine synthase A</fullName>
        <ecNumber evidence="4">5.4.99.12</ecNumber>
    </recommendedName>
    <alternativeName>
        <fullName evidence="4">tRNA pseudouridine(38-40) synthase</fullName>
    </alternativeName>
    <alternativeName>
        <fullName evidence="4">tRNA pseudouridylate synthase I</fullName>
    </alternativeName>
    <alternativeName>
        <fullName evidence="4">tRNA-uridine isomerase I</fullName>
    </alternativeName>
</protein>
<comment type="caution">
    <text evidence="4">Lacks conserved residue(s) required for the propagation of feature annotation.</text>
</comment>
<dbReference type="InterPro" id="IPR020095">
    <property type="entry name" value="PsdUridine_synth_TruA_C"/>
</dbReference>
<evidence type="ECO:0000256" key="3">
    <source>
        <dbReference type="ARBA" id="ARBA00023235"/>
    </source>
</evidence>
<dbReference type="EC" id="5.4.99.12" evidence="4"/>
<dbReference type="EMBL" id="JBBPIX010000001">
    <property type="protein sequence ID" value="MEK6462317.1"/>
    <property type="molecule type" value="Genomic_DNA"/>
</dbReference>
<feature type="domain" description="Pseudouridine synthase I TruA alpha/beta" evidence="6">
    <location>
        <begin position="143"/>
        <end position="247"/>
    </location>
</feature>
<dbReference type="GO" id="GO:0160147">
    <property type="term" value="F:tRNA pseudouridine(38-40) synthase activity"/>
    <property type="evidence" value="ECO:0007669"/>
    <property type="project" value="UniProtKB-EC"/>
</dbReference>
<dbReference type="PANTHER" id="PTHR11142">
    <property type="entry name" value="PSEUDOURIDYLATE SYNTHASE"/>
    <property type="match status" value="1"/>
</dbReference>
<keyword evidence="2 4" id="KW-0819">tRNA processing</keyword>
<feature type="domain" description="Pseudouridine synthase I TruA alpha/beta" evidence="6">
    <location>
        <begin position="6"/>
        <end position="67"/>
    </location>
</feature>
<dbReference type="Proteomes" id="UP001367513">
    <property type="component" value="Unassembled WGS sequence"/>
</dbReference>
<comment type="function">
    <text evidence="4">Formation of pseudouridine at positions 38, 39 and 40 in the anticodon stem and loop of transfer RNAs.</text>
</comment>
<dbReference type="InterPro" id="IPR020103">
    <property type="entry name" value="PsdUridine_synth_cat_dom_sf"/>
</dbReference>
<dbReference type="Pfam" id="PF01416">
    <property type="entry name" value="PseudoU_synth_1"/>
    <property type="match status" value="2"/>
</dbReference>
<dbReference type="RefSeq" id="WP_346104716.1">
    <property type="nucleotide sequence ID" value="NZ_BAAAOD010000038.1"/>
</dbReference>
<dbReference type="Gene3D" id="3.30.70.580">
    <property type="entry name" value="Pseudouridine synthase I, catalytic domain, N-terminal subdomain"/>
    <property type="match status" value="1"/>
</dbReference>
<dbReference type="InterPro" id="IPR020097">
    <property type="entry name" value="PsdUridine_synth_TruA_a/b_dom"/>
</dbReference>
<comment type="caution">
    <text evidence="7">The sequence shown here is derived from an EMBL/GenBank/DDBJ whole genome shotgun (WGS) entry which is preliminary data.</text>
</comment>
<dbReference type="HAMAP" id="MF_00171">
    <property type="entry name" value="TruA"/>
    <property type="match status" value="1"/>
</dbReference>
<comment type="subunit">
    <text evidence="4">Homodimer.</text>
</comment>
<evidence type="ECO:0000313" key="8">
    <source>
        <dbReference type="Proteomes" id="UP001367513"/>
    </source>
</evidence>
<keyword evidence="3 4" id="KW-0413">Isomerase</keyword>
<feature type="binding site" evidence="4">
    <location>
        <position position="109"/>
    </location>
    <ligand>
        <name>substrate</name>
    </ligand>
</feature>
<evidence type="ECO:0000259" key="6">
    <source>
        <dbReference type="Pfam" id="PF01416"/>
    </source>
</evidence>
<dbReference type="InterPro" id="IPR020094">
    <property type="entry name" value="TruA/RsuA/RluB/E/F_N"/>
</dbReference>